<keyword evidence="3" id="KW-0547">Nucleotide-binding</keyword>
<dbReference type="PANTHER" id="PTHR39560:SF1">
    <property type="entry name" value="PROTEIN ADENYLYLTRANSFERASE FIC-RELATED"/>
    <property type="match status" value="1"/>
</dbReference>
<proteinExistence type="predicted"/>
<evidence type="ECO:0000313" key="9">
    <source>
        <dbReference type="EMBL" id="GIE21672.1"/>
    </source>
</evidence>
<comment type="catalytic activity">
    <reaction evidence="6">
        <text>L-threonyl-[protein] + ATP = 3-O-(5'-adenylyl)-L-threonyl-[protein] + diphosphate</text>
        <dbReference type="Rhea" id="RHEA:54292"/>
        <dbReference type="Rhea" id="RHEA-COMP:11060"/>
        <dbReference type="Rhea" id="RHEA-COMP:13847"/>
        <dbReference type="ChEBI" id="CHEBI:30013"/>
        <dbReference type="ChEBI" id="CHEBI:30616"/>
        <dbReference type="ChEBI" id="CHEBI:33019"/>
        <dbReference type="ChEBI" id="CHEBI:138113"/>
        <dbReference type="EC" id="2.7.7.108"/>
    </reaction>
</comment>
<dbReference type="SUPFAM" id="SSF140931">
    <property type="entry name" value="Fic-like"/>
    <property type="match status" value="1"/>
</dbReference>
<reference evidence="9 10" key="1">
    <citation type="submission" date="2021-01" db="EMBL/GenBank/DDBJ databases">
        <title>Whole genome shotgun sequence of Actinoplanes humidus NBRC 14915.</title>
        <authorList>
            <person name="Komaki H."/>
            <person name="Tamura T."/>
        </authorList>
    </citation>
    <scope>NUCLEOTIDE SEQUENCE [LARGE SCALE GENOMIC DNA]</scope>
    <source>
        <strain evidence="9 10">NBRC 14915</strain>
    </source>
</reference>
<comment type="caution">
    <text evidence="9">The sequence shown here is derived from an EMBL/GenBank/DDBJ whole genome shotgun (WGS) entry which is preliminary data.</text>
</comment>
<accession>A0ABQ3ZSZ5</accession>
<comment type="catalytic activity">
    <reaction evidence="7">
        <text>L-tyrosyl-[protein] + ATP = O-(5'-adenylyl)-L-tyrosyl-[protein] + diphosphate</text>
        <dbReference type="Rhea" id="RHEA:54288"/>
        <dbReference type="Rhea" id="RHEA-COMP:10136"/>
        <dbReference type="Rhea" id="RHEA-COMP:13846"/>
        <dbReference type="ChEBI" id="CHEBI:30616"/>
        <dbReference type="ChEBI" id="CHEBI:33019"/>
        <dbReference type="ChEBI" id="CHEBI:46858"/>
        <dbReference type="ChEBI" id="CHEBI:83624"/>
        <dbReference type="EC" id="2.7.7.108"/>
    </reaction>
</comment>
<dbReference type="EC" id="2.7.7.108" evidence="5"/>
<evidence type="ECO:0000256" key="1">
    <source>
        <dbReference type="ARBA" id="ARBA00022679"/>
    </source>
</evidence>
<gene>
    <name evidence="9" type="primary">fic</name>
    <name evidence="9" type="ORF">Ahu01nite_047740</name>
</gene>
<name>A0ABQ3ZSZ5_9ACTN</name>
<keyword evidence="4" id="KW-0067">ATP-binding</keyword>
<evidence type="ECO:0000256" key="3">
    <source>
        <dbReference type="ARBA" id="ARBA00022741"/>
    </source>
</evidence>
<evidence type="ECO:0000256" key="7">
    <source>
        <dbReference type="ARBA" id="ARBA00048696"/>
    </source>
</evidence>
<dbReference type="Proteomes" id="UP000603200">
    <property type="component" value="Unassembled WGS sequence"/>
</dbReference>
<dbReference type="PROSITE" id="PS51459">
    <property type="entry name" value="FIDO"/>
    <property type="match status" value="1"/>
</dbReference>
<evidence type="ECO:0000256" key="6">
    <source>
        <dbReference type="ARBA" id="ARBA00047939"/>
    </source>
</evidence>
<sequence length="182" mass="19884">MTEANKLGITSAVALSRAEADLSLAALLRLSVQPLPGGYDLDHLREFHRQIFGAIYPWAGQLRTVDIARTPQDLFCHWRFIESYAAGVFGALAADGRLRGLGREAFVARLAHYYGEINAIHPFRDGNGRAQRAFLGQLAREAGWRVAWSELDAAENDAASAAALHGDIGPLVAMLDDMVRAR</sequence>
<dbReference type="InterPro" id="IPR036597">
    <property type="entry name" value="Fido-like_dom_sf"/>
</dbReference>
<evidence type="ECO:0000259" key="8">
    <source>
        <dbReference type="PROSITE" id="PS51459"/>
    </source>
</evidence>
<dbReference type="Pfam" id="PF02661">
    <property type="entry name" value="Fic"/>
    <property type="match status" value="1"/>
</dbReference>
<evidence type="ECO:0000313" key="10">
    <source>
        <dbReference type="Proteomes" id="UP000603200"/>
    </source>
</evidence>
<dbReference type="PANTHER" id="PTHR39560">
    <property type="entry name" value="PROTEIN ADENYLYLTRANSFERASE FIC-RELATED"/>
    <property type="match status" value="1"/>
</dbReference>
<evidence type="ECO:0000256" key="5">
    <source>
        <dbReference type="ARBA" id="ARBA00034531"/>
    </source>
</evidence>
<dbReference type="RefSeq" id="WP_203838780.1">
    <property type="nucleotide sequence ID" value="NZ_BAAATV010000002.1"/>
</dbReference>
<feature type="domain" description="Fido" evidence="8">
    <location>
        <begin position="39"/>
        <end position="177"/>
    </location>
</feature>
<evidence type="ECO:0000256" key="2">
    <source>
        <dbReference type="ARBA" id="ARBA00022695"/>
    </source>
</evidence>
<protein>
    <recommendedName>
        <fullName evidence="5">protein adenylyltransferase</fullName>
        <ecNumber evidence="5">2.7.7.108</ecNumber>
    </recommendedName>
</protein>
<dbReference type="EMBL" id="BOMN01000059">
    <property type="protein sequence ID" value="GIE21672.1"/>
    <property type="molecule type" value="Genomic_DNA"/>
</dbReference>
<evidence type="ECO:0000256" key="4">
    <source>
        <dbReference type="ARBA" id="ARBA00022840"/>
    </source>
</evidence>
<dbReference type="InterPro" id="IPR003812">
    <property type="entry name" value="Fido"/>
</dbReference>
<keyword evidence="10" id="KW-1185">Reference proteome</keyword>
<dbReference type="Gene3D" id="1.10.3290.10">
    <property type="entry name" value="Fido-like domain"/>
    <property type="match status" value="1"/>
</dbReference>
<keyword evidence="1" id="KW-0808">Transferase</keyword>
<keyword evidence="2" id="KW-0548">Nucleotidyltransferase</keyword>
<organism evidence="9 10">
    <name type="scientific">Winogradskya humida</name>
    <dbReference type="NCBI Taxonomy" id="113566"/>
    <lineage>
        <taxon>Bacteria</taxon>
        <taxon>Bacillati</taxon>
        <taxon>Actinomycetota</taxon>
        <taxon>Actinomycetes</taxon>
        <taxon>Micromonosporales</taxon>
        <taxon>Micromonosporaceae</taxon>
        <taxon>Winogradskya</taxon>
    </lineage>
</organism>